<dbReference type="InterPro" id="IPR018035">
    <property type="entry name" value="Flagellar_FliH/T3SS_HrpE"/>
</dbReference>
<dbReference type="STRING" id="1121306.SAMN02745196_01789"/>
<dbReference type="AlphaFoldDB" id="A0A1M5WQ21"/>
<keyword evidence="10" id="KW-1185">Reference proteome</keyword>
<evidence type="ECO:0000256" key="1">
    <source>
        <dbReference type="ARBA" id="ARBA00003041"/>
    </source>
</evidence>
<reference evidence="9 10" key="1">
    <citation type="submission" date="2016-11" db="EMBL/GenBank/DDBJ databases">
        <authorList>
            <person name="Jaros S."/>
            <person name="Januszkiewicz K."/>
            <person name="Wedrychowicz H."/>
        </authorList>
    </citation>
    <scope>NUCLEOTIDE SEQUENCE [LARGE SCALE GENOMIC DNA]</scope>
    <source>
        <strain evidence="9 10">DSM 3089</strain>
    </source>
</reference>
<keyword evidence="9" id="KW-0966">Cell projection</keyword>
<name>A0A1M5WQ21_9CLOT</name>
<keyword evidence="3" id="KW-0813">Transport</keyword>
<feature type="coiled-coil region" evidence="7">
    <location>
        <begin position="34"/>
        <end position="72"/>
    </location>
</feature>
<dbReference type="InterPro" id="IPR051472">
    <property type="entry name" value="T3SS_Stator/FliH"/>
</dbReference>
<keyword evidence="6" id="KW-1006">Bacterial flagellum protein export</keyword>
<evidence type="ECO:0000256" key="2">
    <source>
        <dbReference type="ARBA" id="ARBA00006602"/>
    </source>
</evidence>
<accession>A0A1M5WQ21</accession>
<evidence type="ECO:0000256" key="7">
    <source>
        <dbReference type="SAM" id="Coils"/>
    </source>
</evidence>
<evidence type="ECO:0000313" key="9">
    <source>
        <dbReference type="EMBL" id="SHH89627.1"/>
    </source>
</evidence>
<evidence type="ECO:0000313" key="10">
    <source>
        <dbReference type="Proteomes" id="UP000184526"/>
    </source>
</evidence>
<dbReference type="Proteomes" id="UP000184526">
    <property type="component" value="Unassembled WGS sequence"/>
</dbReference>
<evidence type="ECO:0000256" key="5">
    <source>
        <dbReference type="ARBA" id="ARBA00022927"/>
    </source>
</evidence>
<dbReference type="PANTHER" id="PTHR34982:SF1">
    <property type="entry name" value="FLAGELLAR ASSEMBLY PROTEIN FLIH"/>
    <property type="match status" value="1"/>
</dbReference>
<gene>
    <name evidence="9" type="ORF">SAMN02745196_01789</name>
</gene>
<dbReference type="GO" id="GO:0044781">
    <property type="term" value="P:bacterial-type flagellum organization"/>
    <property type="evidence" value="ECO:0007669"/>
    <property type="project" value="UniProtKB-KW"/>
</dbReference>
<sequence>MSSLSSNVLRNKDIHIDGKVSLKVSSGGEILSIPDRLIREREDIENKIKEVKEEYEKIFKELQEKREIMISEANEQAKIIEKQAYELGYEQGTKNGYEDGYKEAYEKNVDKAMEESRRIREEGYSTLLEIHNEAEAYIIENKKSILEIGVTIAEQVLRDKFEEKDAMNSLLENVIKEFNQKKDLIIKVNPIYIEELQKSVKEMVDRFDLSQKIFVISDGAIEKGNAEIETTGGRLTVGIDSVLEKVKAELL</sequence>
<keyword evidence="9" id="KW-0282">Flagellum</keyword>
<feature type="domain" description="Flagellar assembly protein FliH/Type III secretion system HrpE" evidence="8">
    <location>
        <begin position="129"/>
        <end position="244"/>
    </location>
</feature>
<dbReference type="Pfam" id="PF02108">
    <property type="entry name" value="FliH"/>
    <property type="match status" value="1"/>
</dbReference>
<evidence type="ECO:0000256" key="4">
    <source>
        <dbReference type="ARBA" id="ARBA00022795"/>
    </source>
</evidence>
<dbReference type="EMBL" id="FQXP01000006">
    <property type="protein sequence ID" value="SHH89627.1"/>
    <property type="molecule type" value="Genomic_DNA"/>
</dbReference>
<keyword evidence="7" id="KW-0175">Coiled coil</keyword>
<dbReference type="PANTHER" id="PTHR34982">
    <property type="entry name" value="YOP PROTEINS TRANSLOCATION PROTEIN L"/>
    <property type="match status" value="1"/>
</dbReference>
<evidence type="ECO:0000256" key="6">
    <source>
        <dbReference type="ARBA" id="ARBA00023225"/>
    </source>
</evidence>
<evidence type="ECO:0000259" key="8">
    <source>
        <dbReference type="Pfam" id="PF02108"/>
    </source>
</evidence>
<comment type="similarity">
    <text evidence="2">Belongs to the FliH family.</text>
</comment>
<proteinExistence type="inferred from homology"/>
<dbReference type="OrthoDB" id="2375163at2"/>
<dbReference type="GO" id="GO:0015031">
    <property type="term" value="P:protein transport"/>
    <property type="evidence" value="ECO:0007669"/>
    <property type="project" value="UniProtKB-KW"/>
</dbReference>
<organism evidence="9 10">
    <name type="scientific">Clostridium collagenovorans DSM 3089</name>
    <dbReference type="NCBI Taxonomy" id="1121306"/>
    <lineage>
        <taxon>Bacteria</taxon>
        <taxon>Bacillati</taxon>
        <taxon>Bacillota</taxon>
        <taxon>Clostridia</taxon>
        <taxon>Eubacteriales</taxon>
        <taxon>Clostridiaceae</taxon>
        <taxon>Clostridium</taxon>
    </lineage>
</organism>
<evidence type="ECO:0000256" key="3">
    <source>
        <dbReference type="ARBA" id="ARBA00022448"/>
    </source>
</evidence>
<dbReference type="GO" id="GO:0005829">
    <property type="term" value="C:cytosol"/>
    <property type="evidence" value="ECO:0007669"/>
    <property type="project" value="TreeGrafter"/>
</dbReference>
<protein>
    <submittedName>
        <fullName evidence="9">Flagellar assembly protein FliH</fullName>
    </submittedName>
</protein>
<keyword evidence="9" id="KW-0969">Cilium</keyword>
<keyword evidence="4" id="KW-1005">Bacterial flagellum biogenesis</keyword>
<comment type="function">
    <text evidence="1">Needed for flagellar regrowth and assembly.</text>
</comment>
<keyword evidence="5" id="KW-0653">Protein transport</keyword>